<feature type="transmembrane region" description="Helical" evidence="5">
    <location>
        <begin position="139"/>
        <end position="156"/>
    </location>
</feature>
<evidence type="ECO:0000256" key="3">
    <source>
        <dbReference type="ARBA" id="ARBA00022989"/>
    </source>
</evidence>
<keyword evidence="7" id="KW-1185">Reference proteome</keyword>
<dbReference type="Proteomes" id="UP001500213">
    <property type="component" value="Unassembled WGS sequence"/>
</dbReference>
<evidence type="ECO:0000256" key="1">
    <source>
        <dbReference type="ARBA" id="ARBA00004141"/>
    </source>
</evidence>
<comment type="caution">
    <text evidence="6">The sequence shown here is derived from an EMBL/GenBank/DDBJ whole genome shotgun (WGS) entry which is preliminary data.</text>
</comment>
<keyword evidence="4 5" id="KW-0472">Membrane</keyword>
<feature type="transmembrane region" description="Helical" evidence="5">
    <location>
        <begin position="291"/>
        <end position="313"/>
    </location>
</feature>
<dbReference type="Gene3D" id="1.50.10.150">
    <property type="entry name" value="Voltage-dependent anion channel"/>
    <property type="match status" value="1"/>
</dbReference>
<sequence length="332" mass="35304">MNPYLGGRTRLNLFGIPFGLAGLAGLWTETAQFVHLPDAVPDAFWVIAIIAWLVVAGRYMVSASSFRAVLSDVRDAALGPFAALAIVVATLIGERVYAEARVVGEVWVLSTSTASLLFGAWFIAELATGEREIDQLHSGYFLPTVAAGLLSAQALAATGFHLLAMAAFGTGILSWMLIGSVTLHRLAFRPQPPASLIPTYAIFSAPPAVAGNAWFEITAASGTERLDAFQEVLLGTFLLLIAFQLLLIPTYLKVPFSLGFWALTFTTTASGRYAIRVVADVDVPYGEVAEWLIALAATGLVAVIAVASVHMTIRGRSRVTAGSALHSSKERP</sequence>
<keyword evidence="3 5" id="KW-1133">Transmembrane helix</keyword>
<dbReference type="InterPro" id="IPR052951">
    <property type="entry name" value="Tellurite_res_ion_channel"/>
</dbReference>
<evidence type="ECO:0000313" key="6">
    <source>
        <dbReference type="EMBL" id="GAA4190939.1"/>
    </source>
</evidence>
<gene>
    <name evidence="6" type="ORF">GCM10022288_21010</name>
</gene>
<feature type="transmembrane region" description="Helical" evidence="5">
    <location>
        <begin position="106"/>
        <end position="127"/>
    </location>
</feature>
<organism evidence="6 7">
    <name type="scientific">Gryllotalpicola kribbensis</name>
    <dbReference type="NCBI Taxonomy" id="993084"/>
    <lineage>
        <taxon>Bacteria</taxon>
        <taxon>Bacillati</taxon>
        <taxon>Actinomycetota</taxon>
        <taxon>Actinomycetes</taxon>
        <taxon>Micrococcales</taxon>
        <taxon>Microbacteriaceae</taxon>
        <taxon>Gryllotalpicola</taxon>
    </lineage>
</organism>
<dbReference type="EMBL" id="BAABBX010000015">
    <property type="protein sequence ID" value="GAA4190939.1"/>
    <property type="molecule type" value="Genomic_DNA"/>
</dbReference>
<feature type="transmembrane region" description="Helical" evidence="5">
    <location>
        <begin position="43"/>
        <end position="61"/>
    </location>
</feature>
<dbReference type="InterPro" id="IPR004695">
    <property type="entry name" value="SLAC1/Mae1/Ssu1/TehA"/>
</dbReference>
<feature type="transmembrane region" description="Helical" evidence="5">
    <location>
        <begin position="73"/>
        <end position="94"/>
    </location>
</feature>
<dbReference type="PANTHER" id="PTHR37955:SF1">
    <property type="entry name" value="DEP DOMAIN-CONTAINING PROTEIN"/>
    <property type="match status" value="1"/>
</dbReference>
<accession>A0ABP8AVA0</accession>
<evidence type="ECO:0000256" key="5">
    <source>
        <dbReference type="SAM" id="Phobius"/>
    </source>
</evidence>
<keyword evidence="2 5" id="KW-0812">Transmembrane</keyword>
<evidence type="ECO:0000256" key="2">
    <source>
        <dbReference type="ARBA" id="ARBA00022692"/>
    </source>
</evidence>
<feature type="transmembrane region" description="Helical" evidence="5">
    <location>
        <begin position="12"/>
        <end position="31"/>
    </location>
</feature>
<proteinExistence type="predicted"/>
<evidence type="ECO:0000256" key="4">
    <source>
        <dbReference type="ARBA" id="ARBA00023136"/>
    </source>
</evidence>
<evidence type="ECO:0008006" key="8">
    <source>
        <dbReference type="Google" id="ProtNLM"/>
    </source>
</evidence>
<dbReference type="PANTHER" id="PTHR37955">
    <property type="entry name" value="TELLURITE RESISTANCE PROTEIN TEHA"/>
    <property type="match status" value="1"/>
</dbReference>
<protein>
    <recommendedName>
        <fullName evidence="8">C4-dicarboxylate transporter</fullName>
    </recommendedName>
</protein>
<name>A0ABP8AVA0_9MICO</name>
<dbReference type="InterPro" id="IPR038665">
    <property type="entry name" value="Voltage-dep_anion_channel_sf"/>
</dbReference>
<reference evidence="7" key="1">
    <citation type="journal article" date="2019" name="Int. J. Syst. Evol. Microbiol.">
        <title>The Global Catalogue of Microorganisms (GCM) 10K type strain sequencing project: providing services to taxonomists for standard genome sequencing and annotation.</title>
        <authorList>
            <consortium name="The Broad Institute Genomics Platform"/>
            <consortium name="The Broad Institute Genome Sequencing Center for Infectious Disease"/>
            <person name="Wu L."/>
            <person name="Ma J."/>
        </authorList>
    </citation>
    <scope>NUCLEOTIDE SEQUENCE [LARGE SCALE GENOMIC DNA]</scope>
    <source>
        <strain evidence="7">JCM 17593</strain>
    </source>
</reference>
<feature type="transmembrane region" description="Helical" evidence="5">
    <location>
        <begin position="162"/>
        <end position="183"/>
    </location>
</feature>
<feature type="transmembrane region" description="Helical" evidence="5">
    <location>
        <begin position="232"/>
        <end position="252"/>
    </location>
</feature>
<evidence type="ECO:0000313" key="7">
    <source>
        <dbReference type="Proteomes" id="UP001500213"/>
    </source>
</evidence>
<dbReference type="Pfam" id="PF03595">
    <property type="entry name" value="SLAC1"/>
    <property type="match status" value="1"/>
</dbReference>
<comment type="subcellular location">
    <subcellularLocation>
        <location evidence="1">Membrane</location>
        <topology evidence="1">Multi-pass membrane protein</topology>
    </subcellularLocation>
</comment>
<dbReference type="RefSeq" id="WP_344776613.1">
    <property type="nucleotide sequence ID" value="NZ_BAABBX010000015.1"/>
</dbReference>